<keyword evidence="1" id="KW-0472">Membrane</keyword>
<accession>B6G808</accession>
<sequence length="154" mass="16595">MAHQVVANDCYVLTGQIKINLMLVDVTVFRDGIGARAMLDVVVSIAGACLLAVFGTLMFRGKLTGLLAGMPLLSGEHLDEAKRVVESRGAHRAVGAALVFSAVCLLLSLLFPDKGSFFGLLVTVAVFASLAYANRELILSYLKSRWRSGRREPK</sequence>
<keyword evidence="3" id="KW-1185">Reference proteome</keyword>
<feature type="transmembrane region" description="Helical" evidence="1">
    <location>
        <begin position="117"/>
        <end position="142"/>
    </location>
</feature>
<feature type="transmembrane region" description="Helical" evidence="1">
    <location>
        <begin position="93"/>
        <end position="111"/>
    </location>
</feature>
<evidence type="ECO:0000313" key="3">
    <source>
        <dbReference type="Proteomes" id="UP000003560"/>
    </source>
</evidence>
<evidence type="ECO:0000313" key="2">
    <source>
        <dbReference type="EMBL" id="EEA91634.1"/>
    </source>
</evidence>
<keyword evidence="1" id="KW-1133">Transmembrane helix</keyword>
<organism evidence="2 3">
    <name type="scientific">Collinsella stercoris DSM 13279</name>
    <dbReference type="NCBI Taxonomy" id="445975"/>
    <lineage>
        <taxon>Bacteria</taxon>
        <taxon>Bacillati</taxon>
        <taxon>Actinomycetota</taxon>
        <taxon>Coriobacteriia</taxon>
        <taxon>Coriobacteriales</taxon>
        <taxon>Coriobacteriaceae</taxon>
        <taxon>Collinsella</taxon>
    </lineage>
</organism>
<dbReference type="RefSeq" id="WP_006719708.1">
    <property type="nucleotide sequence ID" value="NZ_CP085935.1"/>
</dbReference>
<protein>
    <submittedName>
        <fullName evidence="2">Uncharacterized protein</fullName>
    </submittedName>
</protein>
<name>B6G808_9ACTN</name>
<feature type="transmembrane region" description="Helical" evidence="1">
    <location>
        <begin position="37"/>
        <end position="59"/>
    </location>
</feature>
<comment type="caution">
    <text evidence="2">The sequence shown here is derived from an EMBL/GenBank/DDBJ whole genome shotgun (WGS) entry which is preliminary data.</text>
</comment>
<dbReference type="EMBL" id="ABXJ01000012">
    <property type="protein sequence ID" value="EEA91634.1"/>
    <property type="molecule type" value="Genomic_DNA"/>
</dbReference>
<dbReference type="HOGENOM" id="CLU_1701243_0_0_11"/>
<proteinExistence type="predicted"/>
<reference evidence="2 3" key="2">
    <citation type="submission" date="2008-10" db="EMBL/GenBank/DDBJ databases">
        <authorList>
            <person name="Fulton L."/>
            <person name="Clifton S."/>
            <person name="Fulton B."/>
            <person name="Xu J."/>
            <person name="Minx P."/>
            <person name="Pepin K.H."/>
            <person name="Johnson M."/>
            <person name="Thiruvilangam P."/>
            <person name="Bhonagiri V."/>
            <person name="Nash W.E."/>
            <person name="Mardis E.R."/>
            <person name="Wilson R.K."/>
        </authorList>
    </citation>
    <scope>NUCLEOTIDE SEQUENCE [LARGE SCALE GENOMIC DNA]</scope>
    <source>
        <strain evidence="2 3">DSM 13279</strain>
    </source>
</reference>
<dbReference type="AlphaFoldDB" id="B6G808"/>
<dbReference type="GeneID" id="98002577"/>
<dbReference type="Proteomes" id="UP000003560">
    <property type="component" value="Unassembled WGS sequence"/>
</dbReference>
<gene>
    <name evidence="2" type="ORF">COLSTE_00189</name>
</gene>
<keyword evidence="1" id="KW-0812">Transmembrane</keyword>
<evidence type="ECO:0000256" key="1">
    <source>
        <dbReference type="SAM" id="Phobius"/>
    </source>
</evidence>
<reference evidence="2 3" key="1">
    <citation type="submission" date="2008-10" db="EMBL/GenBank/DDBJ databases">
        <title>Draft genome sequence of Collinsella stercoris (DSM 13279).</title>
        <authorList>
            <person name="Sudarsanam P."/>
            <person name="Ley R."/>
            <person name="Guruge J."/>
            <person name="Turnbaugh P.J."/>
            <person name="Mahowald M."/>
            <person name="Liep D."/>
            <person name="Gordon J."/>
        </authorList>
    </citation>
    <scope>NUCLEOTIDE SEQUENCE [LARGE SCALE GENOMIC DNA]</scope>
    <source>
        <strain evidence="2 3">DSM 13279</strain>
    </source>
</reference>